<keyword evidence="2" id="KW-0114">cAMP</keyword>
<dbReference type="InterPro" id="IPR024225">
    <property type="entry name" value="cAMP-PdiesteraseII_CS"/>
</dbReference>
<dbReference type="GO" id="GO:0006198">
    <property type="term" value="P:cAMP catabolic process"/>
    <property type="evidence" value="ECO:0007669"/>
    <property type="project" value="InterPro"/>
</dbReference>
<dbReference type="PANTHER" id="PTHR28283:SF1">
    <property type="entry name" value="3',5'-CYCLIC-NUCLEOTIDE PHOSPHODIESTERASE 1"/>
    <property type="match status" value="1"/>
</dbReference>
<evidence type="ECO:0008006" key="7">
    <source>
        <dbReference type="Google" id="ProtNLM"/>
    </source>
</evidence>
<evidence type="ECO:0000256" key="1">
    <source>
        <dbReference type="ARBA" id="ARBA00022801"/>
    </source>
</evidence>
<proteinExistence type="inferred from homology"/>
<dbReference type="Pfam" id="PF02112">
    <property type="entry name" value="PDEase_II"/>
    <property type="match status" value="2"/>
</dbReference>
<feature type="region of interest" description="Disordered" evidence="4">
    <location>
        <begin position="265"/>
        <end position="286"/>
    </location>
</feature>
<feature type="region of interest" description="Disordered" evidence="4">
    <location>
        <begin position="323"/>
        <end position="446"/>
    </location>
</feature>
<dbReference type="InterPro" id="IPR036866">
    <property type="entry name" value="RibonucZ/Hydroxyglut_hydro"/>
</dbReference>
<keyword evidence="6" id="KW-1185">Reference proteome</keyword>
<dbReference type="GO" id="GO:0047555">
    <property type="term" value="F:3',5'-cyclic-GMP phosphodiesterase activity"/>
    <property type="evidence" value="ECO:0007669"/>
    <property type="project" value="TreeGrafter"/>
</dbReference>
<dbReference type="GO" id="GO:0004115">
    <property type="term" value="F:3',5'-cyclic-AMP phosphodiesterase activity"/>
    <property type="evidence" value="ECO:0007669"/>
    <property type="project" value="InterPro"/>
</dbReference>
<keyword evidence="1" id="KW-0378">Hydrolase</keyword>
<dbReference type="RefSeq" id="XP_025362513.1">
    <property type="nucleotide sequence ID" value="XM_025503571.1"/>
</dbReference>
<accession>A0A316UUA3</accession>
<feature type="region of interest" description="Disordered" evidence="4">
    <location>
        <begin position="551"/>
        <end position="582"/>
    </location>
</feature>
<feature type="compositionally biased region" description="Low complexity" evidence="4">
    <location>
        <begin position="341"/>
        <end position="362"/>
    </location>
</feature>
<dbReference type="PANTHER" id="PTHR28283">
    <property type="entry name" value="3',5'-CYCLIC-NUCLEOTIDE PHOSPHODIESTERASE 1"/>
    <property type="match status" value="1"/>
</dbReference>
<dbReference type="EMBL" id="KZ819666">
    <property type="protein sequence ID" value="PWN27901.1"/>
    <property type="molecule type" value="Genomic_DNA"/>
</dbReference>
<feature type="region of interest" description="Disordered" evidence="4">
    <location>
        <begin position="1"/>
        <end position="80"/>
    </location>
</feature>
<dbReference type="STRING" id="1569628.A0A316UUA3"/>
<feature type="compositionally biased region" description="Low complexity" evidence="4">
    <location>
        <begin position="27"/>
        <end position="51"/>
    </location>
</feature>
<comment type="similarity">
    <text evidence="3">Belongs to the cyclic nucleotide phosphodiesterase class-II family.</text>
</comment>
<feature type="region of interest" description="Disordered" evidence="4">
    <location>
        <begin position="610"/>
        <end position="633"/>
    </location>
</feature>
<name>A0A316UUA3_9BASI</name>
<feature type="compositionally biased region" description="Polar residues" evidence="4">
    <location>
        <begin position="1"/>
        <end position="26"/>
    </location>
</feature>
<evidence type="ECO:0000256" key="2">
    <source>
        <dbReference type="ARBA" id="ARBA00023149"/>
    </source>
</evidence>
<dbReference type="GeneID" id="37025394"/>
<dbReference type="GO" id="GO:1902660">
    <property type="term" value="P:negative regulation of glucose mediated signaling pathway"/>
    <property type="evidence" value="ECO:0007669"/>
    <property type="project" value="TreeGrafter"/>
</dbReference>
<dbReference type="Gene3D" id="3.60.15.10">
    <property type="entry name" value="Ribonuclease Z/Hydroxyacylglutathione hydrolase-like"/>
    <property type="match status" value="1"/>
</dbReference>
<dbReference type="PROSITE" id="PS00607">
    <property type="entry name" value="PDEASE_II"/>
    <property type="match status" value="1"/>
</dbReference>
<evidence type="ECO:0000256" key="3">
    <source>
        <dbReference type="ARBA" id="ARBA00025762"/>
    </source>
</evidence>
<dbReference type="AlphaFoldDB" id="A0A316UUA3"/>
<dbReference type="InterPro" id="IPR000396">
    <property type="entry name" value="Pdiesterase2"/>
</dbReference>
<dbReference type="Proteomes" id="UP000245884">
    <property type="component" value="Unassembled WGS sequence"/>
</dbReference>
<sequence length="668" mass="71159">MNLFSSPKRQTVQSRLRSGQSKGSSTLAASGEPESSSPLPEAGSSSQAATASPPPRPPRRREPSARAESERSWSDERPEDDELFITCHPPEQEPSFSFVCLGVGGGPLESDCSCYIVKAADRHWREGMYVLEGGSWLGALSRVCSEELRKAFYDFDFSHSDASLRAGEIGSYAKAFLISHAHLDHILGMVLGSASLPGKRAVYGLKSTLDNLLGIFDGKLWPKLASFREEDPFIVYHLKPVESQTVLTLDDSISVLPFALSHGLSSSSTNLPAPPTPTPSSTLAPRGSYFNKRFSLPLNSLTLPPRQADGSFASLEKPVFTSPFAPNVQPTSAVPAGRGDASGATSPSPSDSSYHSSVAPDSESPASTAGSFAVPESQRPPVKPMTPVSQDSAPPPPPPAATRLKSSLRPKTASGSERAAGKEESGPEDAVPRGRRAGAPRRVSIDNHSGALDSTAFFLTNKRTGNDVLFFGDVEPDCVSRAPRNKRIWQHTASRFAVGKLTTMFLECSFPAAHPTEFLWGHLSVNHLYDELRVLARCVKSERAVLARRNKVASGGAGGGSRNGNAGSMTPSMVPPSPLSAPDSAELRGTLAGLNVVIIHVKQALFPSVAEDASKSTDSSATGSSGGGRVLDPRTMQQRILQELEELDVENGLGVRFIIAKQGMRLEI</sequence>
<evidence type="ECO:0000256" key="4">
    <source>
        <dbReference type="SAM" id="MobiDB-lite"/>
    </source>
</evidence>
<evidence type="ECO:0000313" key="5">
    <source>
        <dbReference type="EMBL" id="PWN27901.1"/>
    </source>
</evidence>
<feature type="compositionally biased region" description="Basic and acidic residues" evidence="4">
    <location>
        <begin position="60"/>
        <end position="76"/>
    </location>
</feature>
<reference evidence="5 6" key="1">
    <citation type="journal article" date="2018" name="Mol. Biol. Evol.">
        <title>Broad Genomic Sampling Reveals a Smut Pathogenic Ancestry of the Fungal Clade Ustilaginomycotina.</title>
        <authorList>
            <person name="Kijpornyongpan T."/>
            <person name="Mondo S.J."/>
            <person name="Barry K."/>
            <person name="Sandor L."/>
            <person name="Lee J."/>
            <person name="Lipzen A."/>
            <person name="Pangilinan J."/>
            <person name="LaButti K."/>
            <person name="Hainaut M."/>
            <person name="Henrissat B."/>
            <person name="Grigoriev I.V."/>
            <person name="Spatafora J.W."/>
            <person name="Aime M.C."/>
        </authorList>
    </citation>
    <scope>NUCLEOTIDE SEQUENCE [LARGE SCALE GENOMIC DNA]</scope>
    <source>
        <strain evidence="5 6">MCA 5214</strain>
    </source>
</reference>
<dbReference type="SUPFAM" id="SSF56281">
    <property type="entry name" value="Metallo-hydrolase/oxidoreductase"/>
    <property type="match status" value="1"/>
</dbReference>
<organism evidence="5 6">
    <name type="scientific">Jaminaea rosea</name>
    <dbReference type="NCBI Taxonomy" id="1569628"/>
    <lineage>
        <taxon>Eukaryota</taxon>
        <taxon>Fungi</taxon>
        <taxon>Dikarya</taxon>
        <taxon>Basidiomycota</taxon>
        <taxon>Ustilaginomycotina</taxon>
        <taxon>Exobasidiomycetes</taxon>
        <taxon>Microstromatales</taxon>
        <taxon>Microstromatales incertae sedis</taxon>
        <taxon>Jaminaea</taxon>
    </lineage>
</organism>
<dbReference type="OrthoDB" id="258495at2759"/>
<gene>
    <name evidence="5" type="ORF">BDZ90DRAFT_155942</name>
</gene>
<protein>
    <recommendedName>
        <fullName evidence="7">Cyclic-AMP phosphodiesterase</fullName>
    </recommendedName>
</protein>
<evidence type="ECO:0000313" key="6">
    <source>
        <dbReference type="Proteomes" id="UP000245884"/>
    </source>
</evidence>